<dbReference type="Gene3D" id="1.10.490.10">
    <property type="entry name" value="Globins"/>
    <property type="match status" value="1"/>
</dbReference>
<organism evidence="6 7">
    <name type="scientific">Actinomycetospora flava</name>
    <dbReference type="NCBI Taxonomy" id="3129232"/>
    <lineage>
        <taxon>Bacteria</taxon>
        <taxon>Bacillati</taxon>
        <taxon>Actinomycetota</taxon>
        <taxon>Actinomycetes</taxon>
        <taxon>Pseudonocardiales</taxon>
        <taxon>Pseudonocardiaceae</taxon>
        <taxon>Actinomycetospora</taxon>
    </lineage>
</organism>
<dbReference type="Proteomes" id="UP001369736">
    <property type="component" value="Unassembled WGS sequence"/>
</dbReference>
<dbReference type="InterPro" id="IPR009050">
    <property type="entry name" value="Globin-like_sf"/>
</dbReference>
<keyword evidence="3" id="KW-0479">Metal-binding</keyword>
<keyword evidence="1" id="KW-0813">Transport</keyword>
<keyword evidence="7" id="KW-1185">Reference proteome</keyword>
<dbReference type="SUPFAM" id="SSF46458">
    <property type="entry name" value="Globin-like"/>
    <property type="match status" value="1"/>
</dbReference>
<name>A0ABU8M4N8_9PSEU</name>
<protein>
    <submittedName>
        <fullName evidence="6">Group 1 truncated hemoglobin</fullName>
    </submittedName>
</protein>
<dbReference type="Pfam" id="PF01152">
    <property type="entry name" value="Bac_globin"/>
    <property type="match status" value="1"/>
</dbReference>
<evidence type="ECO:0000256" key="4">
    <source>
        <dbReference type="ARBA" id="ARBA00023004"/>
    </source>
</evidence>
<gene>
    <name evidence="6" type="ORF">WCD58_12970</name>
</gene>
<evidence type="ECO:0000256" key="2">
    <source>
        <dbReference type="ARBA" id="ARBA00022617"/>
    </source>
</evidence>
<sequence>MNPITPPIHHITGGDDPRGNSMPEQSLYERLGGVYGIAGAVDVLVDRLFANAAVNANEAVHAHHGVPANAPGYKFLVTAWSIEAAGGPKCYFGQDMIKAHDELAIDEHGFDAVKTEIAATLSFLDVPAAEHDEFMAIIESYRPQVVQAA</sequence>
<keyword evidence="2" id="KW-0349">Heme</keyword>
<accession>A0ABU8M4N8</accession>
<dbReference type="EMBL" id="JBBEGM010000004">
    <property type="protein sequence ID" value="MEJ2862076.1"/>
    <property type="molecule type" value="Genomic_DNA"/>
</dbReference>
<proteinExistence type="predicted"/>
<evidence type="ECO:0000256" key="3">
    <source>
        <dbReference type="ARBA" id="ARBA00022723"/>
    </source>
</evidence>
<evidence type="ECO:0000313" key="6">
    <source>
        <dbReference type="EMBL" id="MEJ2862076.1"/>
    </source>
</evidence>
<dbReference type="RefSeq" id="WP_337703417.1">
    <property type="nucleotide sequence ID" value="NZ_JBBEGM010000004.1"/>
</dbReference>
<feature type="region of interest" description="Disordered" evidence="5">
    <location>
        <begin position="1"/>
        <end position="23"/>
    </location>
</feature>
<evidence type="ECO:0000256" key="5">
    <source>
        <dbReference type="SAM" id="MobiDB-lite"/>
    </source>
</evidence>
<evidence type="ECO:0000256" key="1">
    <source>
        <dbReference type="ARBA" id="ARBA00022448"/>
    </source>
</evidence>
<reference evidence="6 7" key="1">
    <citation type="submission" date="2024-03" db="EMBL/GenBank/DDBJ databases">
        <title>Actinomycetospora sp. OC33-EN07, a novel actinomycete isolated from wild orchid (Aerides multiflora).</title>
        <authorList>
            <person name="Suriyachadkun C."/>
        </authorList>
    </citation>
    <scope>NUCLEOTIDE SEQUENCE [LARGE SCALE GENOMIC DNA]</scope>
    <source>
        <strain evidence="6 7">OC33-EN07</strain>
    </source>
</reference>
<keyword evidence="4" id="KW-0408">Iron</keyword>
<dbReference type="CDD" id="cd00454">
    <property type="entry name" value="TrHb1_N"/>
    <property type="match status" value="1"/>
</dbReference>
<dbReference type="InterPro" id="IPR012292">
    <property type="entry name" value="Globin/Proto"/>
</dbReference>
<evidence type="ECO:0000313" key="7">
    <source>
        <dbReference type="Proteomes" id="UP001369736"/>
    </source>
</evidence>
<dbReference type="InterPro" id="IPR001486">
    <property type="entry name" value="Hemoglobin_trunc"/>
</dbReference>
<comment type="caution">
    <text evidence="6">The sequence shown here is derived from an EMBL/GenBank/DDBJ whole genome shotgun (WGS) entry which is preliminary data.</text>
</comment>